<name>A0A384ZRP3_9CAUD</name>
<keyword evidence="1" id="KW-0472">Membrane</keyword>
<reference evidence="2 3" key="1">
    <citation type="journal article" date="2018" name="Arch. Virol.">
        <title>Complete genome sequence of C130_2, a novel myovirus infecting pathogenic Escherichia coli and Shigella strains.</title>
        <authorList>
            <person name="Svab D."/>
            <person name="Falgenhauer L."/>
            <person name="Rohde M."/>
            <person name="Chakraborty T."/>
            <person name="Toth I."/>
        </authorList>
    </citation>
    <scope>NUCLEOTIDE SEQUENCE [LARGE SCALE GENOMIC DNA]</scope>
</reference>
<evidence type="ECO:0000313" key="2">
    <source>
        <dbReference type="EMBL" id="AXC34319.1"/>
    </source>
</evidence>
<feature type="transmembrane region" description="Helical" evidence="1">
    <location>
        <begin position="37"/>
        <end position="59"/>
    </location>
</feature>
<dbReference type="Proteomes" id="UP000266204">
    <property type="component" value="Segment"/>
</dbReference>
<gene>
    <name evidence="2" type="ORF">1302_0009</name>
</gene>
<accession>A0A384ZRP3</accession>
<keyword evidence="1" id="KW-0812">Transmembrane</keyword>
<organism evidence="2 3">
    <name type="scientific">Escherichia phage C130_2</name>
    <dbReference type="NCBI Taxonomy" id="2234093"/>
    <lineage>
        <taxon>Viruses</taxon>
        <taxon>Duplodnaviria</taxon>
        <taxon>Heunggongvirae</taxon>
        <taxon>Uroviricota</taxon>
        <taxon>Caudoviricetes</taxon>
        <taxon>Hungariovirus</taxon>
        <taxon>Hungariovirus C1302</taxon>
    </lineage>
</organism>
<dbReference type="EMBL" id="MH363708">
    <property type="protein sequence ID" value="AXC34319.1"/>
    <property type="molecule type" value="Genomic_DNA"/>
</dbReference>
<proteinExistence type="predicted"/>
<evidence type="ECO:0000256" key="1">
    <source>
        <dbReference type="SAM" id="Phobius"/>
    </source>
</evidence>
<keyword evidence="1" id="KW-1133">Transmembrane helix</keyword>
<sequence>MTNVIQFPKRDQKPPDEPQRFNRFEEWHTYWVEKYGAWNAVHIVFMLSGFVLLAVVLAWRIDAGVVQSLQSAFAGLLAFMQAS</sequence>
<evidence type="ECO:0000313" key="3">
    <source>
        <dbReference type="Proteomes" id="UP000266204"/>
    </source>
</evidence>
<keyword evidence="3" id="KW-1185">Reference proteome</keyword>
<protein>
    <submittedName>
        <fullName evidence="2">Uncharacterized protein</fullName>
    </submittedName>
</protein>